<dbReference type="EMBL" id="JBHSXN010000001">
    <property type="protein sequence ID" value="MFC6952650.1"/>
    <property type="molecule type" value="Genomic_DNA"/>
</dbReference>
<protein>
    <submittedName>
        <fullName evidence="1">Uncharacterized protein</fullName>
    </submittedName>
</protein>
<sequence>MPESDLVVDFQRVADGDPDAPPVDDLLAALQAATERGVEAVEAVHDHAADDAATLDPAADPDAYVDVVETVEDVGYLVDRVNDQVALVGDLVAARPDTSPGVLAERVVDFVEESDGMLLPSERAERYRDAVVDDT</sequence>
<dbReference type="AlphaFoldDB" id="A0ABD5VBC3"/>
<organism evidence="1 2">
    <name type="scientific">Halorubellus litoreus</name>
    <dbReference type="NCBI Taxonomy" id="755308"/>
    <lineage>
        <taxon>Archaea</taxon>
        <taxon>Methanobacteriati</taxon>
        <taxon>Methanobacteriota</taxon>
        <taxon>Stenosarchaea group</taxon>
        <taxon>Halobacteria</taxon>
        <taxon>Halobacteriales</taxon>
        <taxon>Halorubellaceae</taxon>
        <taxon>Halorubellus</taxon>
    </lineage>
</organism>
<reference evidence="1 2" key="1">
    <citation type="journal article" date="2019" name="Int. J. Syst. Evol. Microbiol.">
        <title>The Global Catalogue of Microorganisms (GCM) 10K type strain sequencing project: providing services to taxonomists for standard genome sequencing and annotation.</title>
        <authorList>
            <consortium name="The Broad Institute Genomics Platform"/>
            <consortium name="The Broad Institute Genome Sequencing Center for Infectious Disease"/>
            <person name="Wu L."/>
            <person name="Ma J."/>
        </authorList>
    </citation>
    <scope>NUCLEOTIDE SEQUENCE [LARGE SCALE GENOMIC DNA]</scope>
    <source>
        <strain evidence="1 2">GX26</strain>
    </source>
</reference>
<dbReference type="Proteomes" id="UP001596395">
    <property type="component" value="Unassembled WGS sequence"/>
</dbReference>
<gene>
    <name evidence="1" type="ORF">ACFQGB_07210</name>
</gene>
<comment type="caution">
    <text evidence="1">The sequence shown here is derived from an EMBL/GenBank/DDBJ whole genome shotgun (WGS) entry which is preliminary data.</text>
</comment>
<evidence type="ECO:0000313" key="2">
    <source>
        <dbReference type="Proteomes" id="UP001596395"/>
    </source>
</evidence>
<accession>A0ABD5VBC3</accession>
<evidence type="ECO:0000313" key="1">
    <source>
        <dbReference type="EMBL" id="MFC6952650.1"/>
    </source>
</evidence>
<dbReference type="RefSeq" id="WP_336349609.1">
    <property type="nucleotide sequence ID" value="NZ_JAZAQL010000001.1"/>
</dbReference>
<keyword evidence="2" id="KW-1185">Reference proteome</keyword>
<proteinExistence type="predicted"/>
<name>A0ABD5VBC3_9EURY</name>